<feature type="region of interest" description="Disordered" evidence="1">
    <location>
        <begin position="89"/>
        <end position="153"/>
    </location>
</feature>
<proteinExistence type="predicted"/>
<dbReference type="InParanoid" id="A0A316YT05"/>
<name>A0A316YT05_9BASI</name>
<dbReference type="GeneID" id="37043769"/>
<keyword evidence="3" id="KW-1185">Reference proteome</keyword>
<reference evidence="2 3" key="1">
    <citation type="journal article" date="2018" name="Mol. Biol. Evol.">
        <title>Broad Genomic Sampling Reveals a Smut Pathogenic Ancestry of the Fungal Clade Ustilaginomycotina.</title>
        <authorList>
            <person name="Kijpornyongpan T."/>
            <person name="Mondo S.J."/>
            <person name="Barry K."/>
            <person name="Sandor L."/>
            <person name="Lee J."/>
            <person name="Lipzen A."/>
            <person name="Pangilinan J."/>
            <person name="LaButti K."/>
            <person name="Hainaut M."/>
            <person name="Henrissat B."/>
            <person name="Grigoriev I.V."/>
            <person name="Spatafora J.W."/>
            <person name="Aime M.C."/>
        </authorList>
    </citation>
    <scope>NUCLEOTIDE SEQUENCE [LARGE SCALE GENOMIC DNA]</scope>
    <source>
        <strain evidence="2 3">MCA 4198</strain>
    </source>
</reference>
<dbReference type="EMBL" id="KZ819636">
    <property type="protein sequence ID" value="PWN90865.1"/>
    <property type="molecule type" value="Genomic_DNA"/>
</dbReference>
<feature type="compositionally biased region" description="Low complexity" evidence="1">
    <location>
        <begin position="110"/>
        <end position="122"/>
    </location>
</feature>
<evidence type="ECO:0000313" key="2">
    <source>
        <dbReference type="EMBL" id="PWN90865.1"/>
    </source>
</evidence>
<feature type="region of interest" description="Disordered" evidence="1">
    <location>
        <begin position="1"/>
        <end position="72"/>
    </location>
</feature>
<accession>A0A316YT05</accession>
<feature type="compositionally biased region" description="Low complexity" evidence="1">
    <location>
        <begin position="1"/>
        <end position="15"/>
    </location>
</feature>
<dbReference type="Proteomes" id="UP000245768">
    <property type="component" value="Unassembled WGS sequence"/>
</dbReference>
<feature type="compositionally biased region" description="Basic and acidic residues" evidence="1">
    <location>
        <begin position="132"/>
        <end position="153"/>
    </location>
</feature>
<dbReference type="RefSeq" id="XP_025378063.1">
    <property type="nucleotide sequence ID" value="XM_025521853.1"/>
</dbReference>
<dbReference type="AlphaFoldDB" id="A0A316YT05"/>
<sequence length="153" mass="16302">MPTSASLLFSSMPLKSPSPLPPPLNYRTPPNVSVALETGPRPAATSSPSKPSLSTPPKTRNGANDLLSPPNEELVKLKELRQKCIETLAAKKRSGTGDLQECSRSQTPLAAPASTSTTPSPSSKKRVNGKKRTSEDERLINVSDKENGESLNK</sequence>
<feature type="compositionally biased region" description="Low complexity" evidence="1">
    <location>
        <begin position="40"/>
        <end position="60"/>
    </location>
</feature>
<organism evidence="2 3">
    <name type="scientific">Acaromyces ingoldii</name>
    <dbReference type="NCBI Taxonomy" id="215250"/>
    <lineage>
        <taxon>Eukaryota</taxon>
        <taxon>Fungi</taxon>
        <taxon>Dikarya</taxon>
        <taxon>Basidiomycota</taxon>
        <taxon>Ustilaginomycotina</taxon>
        <taxon>Exobasidiomycetes</taxon>
        <taxon>Exobasidiales</taxon>
        <taxon>Cryptobasidiaceae</taxon>
        <taxon>Acaromyces</taxon>
    </lineage>
</organism>
<evidence type="ECO:0000313" key="3">
    <source>
        <dbReference type="Proteomes" id="UP000245768"/>
    </source>
</evidence>
<gene>
    <name evidence="2" type="ORF">FA10DRAFT_267294</name>
</gene>
<evidence type="ECO:0000256" key="1">
    <source>
        <dbReference type="SAM" id="MobiDB-lite"/>
    </source>
</evidence>
<protein>
    <submittedName>
        <fullName evidence="2">Uncharacterized protein</fullName>
    </submittedName>
</protein>